<dbReference type="InterPro" id="IPR026634">
    <property type="entry name" value="TPST-like"/>
</dbReference>
<keyword evidence="1" id="KW-0808">Transferase</keyword>
<protein>
    <submittedName>
        <fullName evidence="3">Tetratricopeptide (TPR) repeat protein</fullName>
    </submittedName>
</protein>
<evidence type="ECO:0000256" key="1">
    <source>
        <dbReference type="ARBA" id="ARBA00022679"/>
    </source>
</evidence>
<dbReference type="SMART" id="SM00028">
    <property type="entry name" value="TPR"/>
    <property type="match status" value="4"/>
</dbReference>
<dbReference type="Pfam" id="PF13181">
    <property type="entry name" value="TPR_8"/>
    <property type="match status" value="1"/>
</dbReference>
<proteinExistence type="predicted"/>
<evidence type="ECO:0000313" key="4">
    <source>
        <dbReference type="Proteomes" id="UP001549110"/>
    </source>
</evidence>
<dbReference type="Proteomes" id="UP001549110">
    <property type="component" value="Unassembled WGS sequence"/>
</dbReference>
<evidence type="ECO:0000256" key="2">
    <source>
        <dbReference type="PROSITE-ProRule" id="PRU00339"/>
    </source>
</evidence>
<gene>
    <name evidence="3" type="ORF">ABID41_003156</name>
</gene>
<dbReference type="Gene3D" id="1.25.40.10">
    <property type="entry name" value="Tetratricopeptide repeat domain"/>
    <property type="match status" value="2"/>
</dbReference>
<reference evidence="3 4" key="1">
    <citation type="submission" date="2024-06" db="EMBL/GenBank/DDBJ databases">
        <title>Genomic Encyclopedia of Type Strains, Phase IV (KMG-IV): sequencing the most valuable type-strain genomes for metagenomic binning, comparative biology and taxonomic classification.</title>
        <authorList>
            <person name="Goeker M."/>
        </authorList>
    </citation>
    <scope>NUCLEOTIDE SEQUENCE [LARGE SCALE GENOMIC DNA]</scope>
    <source>
        <strain evidence="3 4">DSM 17809</strain>
    </source>
</reference>
<name>A0ABV2ELU7_9CAUL</name>
<accession>A0ABV2ELU7</accession>
<dbReference type="Pfam" id="PF13469">
    <property type="entry name" value="Sulfotransfer_3"/>
    <property type="match status" value="1"/>
</dbReference>
<comment type="caution">
    <text evidence="3">The sequence shown here is derived from an EMBL/GenBank/DDBJ whole genome shotgun (WGS) entry which is preliminary data.</text>
</comment>
<dbReference type="PANTHER" id="PTHR12788:SF10">
    <property type="entry name" value="PROTEIN-TYROSINE SULFOTRANSFERASE"/>
    <property type="match status" value="1"/>
</dbReference>
<dbReference type="InterPro" id="IPR019734">
    <property type="entry name" value="TPR_rpt"/>
</dbReference>
<keyword evidence="4" id="KW-1185">Reference proteome</keyword>
<dbReference type="RefSeq" id="WP_354298035.1">
    <property type="nucleotide sequence ID" value="NZ_JBEPLU010000002.1"/>
</dbReference>
<dbReference type="PROSITE" id="PS50005">
    <property type="entry name" value="TPR"/>
    <property type="match status" value="1"/>
</dbReference>
<dbReference type="Pfam" id="PF14559">
    <property type="entry name" value="TPR_19"/>
    <property type="match status" value="1"/>
</dbReference>
<dbReference type="PANTHER" id="PTHR12788">
    <property type="entry name" value="PROTEIN-TYROSINE SULFOTRANSFERASE 2"/>
    <property type="match status" value="1"/>
</dbReference>
<feature type="repeat" description="TPR" evidence="2">
    <location>
        <begin position="100"/>
        <end position="133"/>
    </location>
</feature>
<dbReference type="InterPro" id="IPR027417">
    <property type="entry name" value="P-loop_NTPase"/>
</dbReference>
<dbReference type="SUPFAM" id="SSF52540">
    <property type="entry name" value="P-loop containing nucleoside triphosphate hydrolases"/>
    <property type="match status" value="1"/>
</dbReference>
<evidence type="ECO:0000313" key="3">
    <source>
        <dbReference type="EMBL" id="MET3528038.1"/>
    </source>
</evidence>
<dbReference type="SUPFAM" id="SSF48452">
    <property type="entry name" value="TPR-like"/>
    <property type="match status" value="1"/>
</dbReference>
<organism evidence="3 4">
    <name type="scientific">Phenylobacterium koreense</name>
    <dbReference type="NCBI Taxonomy" id="266125"/>
    <lineage>
        <taxon>Bacteria</taxon>
        <taxon>Pseudomonadati</taxon>
        <taxon>Pseudomonadota</taxon>
        <taxon>Alphaproteobacteria</taxon>
        <taxon>Caulobacterales</taxon>
        <taxon>Caulobacteraceae</taxon>
        <taxon>Phenylobacterium</taxon>
    </lineage>
</organism>
<dbReference type="InterPro" id="IPR011990">
    <property type="entry name" value="TPR-like_helical_dom_sf"/>
</dbReference>
<keyword evidence="2" id="KW-0802">TPR repeat</keyword>
<dbReference type="Gene3D" id="3.40.50.300">
    <property type="entry name" value="P-loop containing nucleotide triphosphate hydrolases"/>
    <property type="match status" value="1"/>
</dbReference>
<dbReference type="EMBL" id="JBEPLU010000002">
    <property type="protein sequence ID" value="MET3528038.1"/>
    <property type="molecule type" value="Genomic_DNA"/>
</dbReference>
<sequence length="471" mass="51513">MSQLAGPAASSGKGDTAEALLRRAVELAPGDAQAHADLASLLMRLGRAHEAIRLLDEALVRTPAAVWPLSLKAAVLEGDGRLREALDAHRALLARAPRAALPWTNYGRALAAVGDLKAAIEAYRNSLAWNPNQGFAWLGLANLRTLRLDPQDVAAMEQALPRVADSLSRTQLHYALGKALGDQGRFAASFQHYEAGNSLRGGLAAYDADLLNKEVDQARATFTSAFLDARRGQGCQAPDPIFIVGMPRSGSTLVEQILASHPLVEGLGELAELGEVAAAAGAEADGSDAEALGERYLAAAGRRRRTERPFFTDKMPANWRHVGLIQLILPKATIIDVRREPMACCFSSFTTYFNRHTSFPATLPDLARYYRDYVRAMDHFDEVAPGRVHHVQYERLVDDLEGETRRLLDHVGLPFAAECLRFHENPREVQTPSAQQVRGPINLDGLDRWLSYESWLAPLKQGLEAQAPESR</sequence>